<organism evidence="2 3">
    <name type="scientific">Tagetes erecta</name>
    <name type="common">African marigold</name>
    <dbReference type="NCBI Taxonomy" id="13708"/>
    <lineage>
        <taxon>Eukaryota</taxon>
        <taxon>Viridiplantae</taxon>
        <taxon>Streptophyta</taxon>
        <taxon>Embryophyta</taxon>
        <taxon>Tracheophyta</taxon>
        <taxon>Spermatophyta</taxon>
        <taxon>Magnoliopsida</taxon>
        <taxon>eudicotyledons</taxon>
        <taxon>Gunneridae</taxon>
        <taxon>Pentapetalae</taxon>
        <taxon>asterids</taxon>
        <taxon>campanulids</taxon>
        <taxon>Asterales</taxon>
        <taxon>Asteraceae</taxon>
        <taxon>Asteroideae</taxon>
        <taxon>Heliantheae alliance</taxon>
        <taxon>Tageteae</taxon>
        <taxon>Tagetes</taxon>
    </lineage>
</organism>
<dbReference type="Proteomes" id="UP001229421">
    <property type="component" value="Unassembled WGS sequence"/>
</dbReference>
<reference evidence="2" key="1">
    <citation type="journal article" date="2023" name="bioRxiv">
        <title>Improved chromosome-level genome assembly for marigold (Tagetes erecta).</title>
        <authorList>
            <person name="Jiang F."/>
            <person name="Yuan L."/>
            <person name="Wang S."/>
            <person name="Wang H."/>
            <person name="Xu D."/>
            <person name="Wang A."/>
            <person name="Fan W."/>
        </authorList>
    </citation>
    <scope>NUCLEOTIDE SEQUENCE</scope>
    <source>
        <strain evidence="2">WSJ</strain>
        <tissue evidence="2">Leaf</tissue>
    </source>
</reference>
<sequence>MTNVTSWSNSSLMLNREQMNWSSYDAMHDITPPILDTSWSYFPVLESSNFNSIASSDDLTHWSTSSPKKGEYESIDVKLSGNDAPNDTIFTSDQSTVTFKHSTEAPFRRSERRYENVDERRNFIEDATNLGVMNSSNSDFVPNLDAFSQGCSTEMHTCNNLEMGSSGCVQNPNGIGEDELTLDDVDIAYLLSYVYDNNQPSNLNHPNQDLKAQNFSNNDSFCSNDNEEPTSVNRNENLDGYDLHCFESFDPTFKAMDEQFMEPIWSYEDVAYDVTYQGQTLKSYIQA</sequence>
<evidence type="ECO:0000313" key="3">
    <source>
        <dbReference type="Proteomes" id="UP001229421"/>
    </source>
</evidence>
<comment type="caution">
    <text evidence="2">The sequence shown here is derived from an EMBL/GenBank/DDBJ whole genome shotgun (WGS) entry which is preliminary data.</text>
</comment>
<feature type="compositionally biased region" description="Low complexity" evidence="1">
    <location>
        <begin position="214"/>
        <end position="224"/>
    </location>
</feature>
<protein>
    <submittedName>
        <fullName evidence="2">Uncharacterized protein</fullName>
    </submittedName>
</protein>
<evidence type="ECO:0000256" key="1">
    <source>
        <dbReference type="SAM" id="MobiDB-lite"/>
    </source>
</evidence>
<dbReference type="AlphaFoldDB" id="A0AAD8LLY5"/>
<accession>A0AAD8LLY5</accession>
<proteinExistence type="predicted"/>
<feature type="region of interest" description="Disordered" evidence="1">
    <location>
        <begin position="201"/>
        <end position="236"/>
    </location>
</feature>
<name>A0AAD8LLY5_TARER</name>
<keyword evidence="3" id="KW-1185">Reference proteome</keyword>
<dbReference type="EMBL" id="JAUHHV010000001">
    <property type="protein sequence ID" value="KAK1441486.1"/>
    <property type="molecule type" value="Genomic_DNA"/>
</dbReference>
<feature type="compositionally biased region" description="Polar residues" evidence="1">
    <location>
        <begin position="201"/>
        <end position="213"/>
    </location>
</feature>
<evidence type="ECO:0000313" key="2">
    <source>
        <dbReference type="EMBL" id="KAK1441486.1"/>
    </source>
</evidence>
<gene>
    <name evidence="2" type="ORF">QVD17_07415</name>
</gene>